<evidence type="ECO:0000313" key="1">
    <source>
        <dbReference type="EMBL" id="KAJ3008992.1"/>
    </source>
</evidence>
<protein>
    <submittedName>
        <fullName evidence="1">Uncharacterized protein</fullName>
    </submittedName>
</protein>
<gene>
    <name evidence="1" type="ORF">NUW54_g2947</name>
</gene>
<dbReference type="EMBL" id="JANSHE010000590">
    <property type="protein sequence ID" value="KAJ3008992.1"/>
    <property type="molecule type" value="Genomic_DNA"/>
</dbReference>
<reference evidence="1" key="1">
    <citation type="submission" date="2022-08" db="EMBL/GenBank/DDBJ databases">
        <title>Genome Sequence of Pycnoporus sanguineus.</title>
        <authorList>
            <person name="Buettner E."/>
        </authorList>
    </citation>
    <scope>NUCLEOTIDE SEQUENCE</scope>
    <source>
        <strain evidence="1">CG-C14</strain>
    </source>
</reference>
<dbReference type="Proteomes" id="UP001144978">
    <property type="component" value="Unassembled WGS sequence"/>
</dbReference>
<accession>A0ACC1Q3I0</accession>
<name>A0ACC1Q3I0_9APHY</name>
<evidence type="ECO:0000313" key="2">
    <source>
        <dbReference type="Proteomes" id="UP001144978"/>
    </source>
</evidence>
<sequence>MLMHLSHFPALTVLFLCIRAFYQPDDADSEVVSIAQSLAHDNPKLQFIGLSFSDGRSMKEDYPVWEDERLGSKWFAVRRKEDGLDELEEISTETGLWVRGYMYEADYDAPDWAERLQAIA</sequence>
<comment type="caution">
    <text evidence="1">The sequence shown here is derived from an EMBL/GenBank/DDBJ whole genome shotgun (WGS) entry which is preliminary data.</text>
</comment>
<organism evidence="1 2">
    <name type="scientific">Trametes sanguinea</name>
    <dbReference type="NCBI Taxonomy" id="158606"/>
    <lineage>
        <taxon>Eukaryota</taxon>
        <taxon>Fungi</taxon>
        <taxon>Dikarya</taxon>
        <taxon>Basidiomycota</taxon>
        <taxon>Agaricomycotina</taxon>
        <taxon>Agaricomycetes</taxon>
        <taxon>Polyporales</taxon>
        <taxon>Polyporaceae</taxon>
        <taxon>Trametes</taxon>
    </lineage>
</organism>
<proteinExistence type="predicted"/>
<keyword evidence="2" id="KW-1185">Reference proteome</keyword>